<dbReference type="Gene3D" id="2.60.40.10">
    <property type="entry name" value="Immunoglobulins"/>
    <property type="match status" value="1"/>
</dbReference>
<dbReference type="SMART" id="SM01217">
    <property type="entry name" value="Fn3_like"/>
    <property type="match status" value="1"/>
</dbReference>
<proteinExistence type="inferred from homology"/>
<dbReference type="InterPro" id="IPR036962">
    <property type="entry name" value="Glyco_hydro_3_N_sf"/>
</dbReference>
<dbReference type="Gene3D" id="3.20.20.300">
    <property type="entry name" value="Glycoside hydrolase, family 3, N-terminal domain"/>
    <property type="match status" value="1"/>
</dbReference>
<evidence type="ECO:0000256" key="5">
    <source>
        <dbReference type="ARBA" id="ARBA00022801"/>
    </source>
</evidence>
<dbReference type="Gene3D" id="3.40.50.1700">
    <property type="entry name" value="Glycoside hydrolase family 3 C-terminal domain"/>
    <property type="match status" value="1"/>
</dbReference>
<dbReference type="RefSeq" id="WP_344807444.1">
    <property type="nucleotide sequence ID" value="NZ_BAABAB010000028.1"/>
</dbReference>
<evidence type="ECO:0000259" key="7">
    <source>
        <dbReference type="SMART" id="SM01217"/>
    </source>
</evidence>
<dbReference type="GO" id="GO:0016787">
    <property type="term" value="F:hydrolase activity"/>
    <property type="evidence" value="ECO:0007669"/>
    <property type="project" value="UniProtKB-KW"/>
</dbReference>
<evidence type="ECO:0000313" key="9">
    <source>
        <dbReference type="Proteomes" id="UP001501490"/>
    </source>
</evidence>
<keyword evidence="6" id="KW-0326">Glycosidase</keyword>
<keyword evidence="9" id="KW-1185">Reference proteome</keyword>
<dbReference type="InterPro" id="IPR051915">
    <property type="entry name" value="Cellulose_Degrad_GH3"/>
</dbReference>
<evidence type="ECO:0000256" key="1">
    <source>
        <dbReference type="ARBA" id="ARBA00000448"/>
    </source>
</evidence>
<dbReference type="PANTHER" id="PTHR30620:SF16">
    <property type="entry name" value="LYSOSOMAL BETA GLUCOSIDASE"/>
    <property type="match status" value="1"/>
</dbReference>
<feature type="domain" description="Fibronectin type III-like" evidence="7">
    <location>
        <begin position="637"/>
        <end position="706"/>
    </location>
</feature>
<dbReference type="Pfam" id="PF01915">
    <property type="entry name" value="Glyco_hydro_3_C"/>
    <property type="match status" value="1"/>
</dbReference>
<evidence type="ECO:0000256" key="6">
    <source>
        <dbReference type="ARBA" id="ARBA00023295"/>
    </source>
</evidence>
<sequence>MTTSTRSQTRRGTADIELETRIDALLAALTVEEKVGQLHLAFDLDPEDHREEIAAGLVGAGIYSHGANDVRETPPAPLAGTIAACQRIAREESRLGIPLLFGSDVVHGMRTTLPIPLGLAATWDTELVREAAARAAAEASAEGLHLTFAPMVDISAEHRWGRIGETLGGEPQLTSRMGAALVHGFQSDGRFGATAKHFVGYGLVDADRDQQTLSIGPNALHNVHLRPFRAAVEAGCRAIMVGLHDVDAIPMHAHRRLIRDLLKREWGFTGVVTSDWDGIGQLVDQGIAEDLRDAARQAMLAGVDLDMVSGAYRDHLPELVAAGDVELWMLDDAVRRVLRLKFRAGLFDAGADPAGAPAPLPVRRDTMLARRAAAASMVLLKNADILPLHSNLGVIHLCGPFVEDAGGLLGSWVYEHGEDTVTPADALAAQLDPDELIISDGRFADLAVRHADAADVTVALVGEHPSRSGEDRCLPTAELPVGQLELLRELASLGKPLVVVVAAARPLELRPVLQLADAVLLIWHPGAEAGPTLADVLLGHAAPTGRLPMSLPQTNRTPALGTIERTIGRRLGRSRDTSFGRYLNSLVNPELTLGFGLTYTSFAYSDLELSRAHLPMRAGVVRASVEVVNTGFRPGREVVQLYLRDLVADIVRPQLELADWRAIELDPGRSTRVTFKITPDLFAYTDRELRRRIDPGAVDVIIGPNAALGSSARLLLG</sequence>
<dbReference type="PRINTS" id="PR00133">
    <property type="entry name" value="GLHYDRLASE3"/>
</dbReference>
<dbReference type="Pfam" id="PF14310">
    <property type="entry name" value="Fn3-like"/>
    <property type="match status" value="1"/>
</dbReference>
<evidence type="ECO:0000313" key="8">
    <source>
        <dbReference type="EMBL" id="GAA3631561.1"/>
    </source>
</evidence>
<reference evidence="9" key="1">
    <citation type="journal article" date="2019" name="Int. J. Syst. Evol. Microbiol.">
        <title>The Global Catalogue of Microorganisms (GCM) 10K type strain sequencing project: providing services to taxonomists for standard genome sequencing and annotation.</title>
        <authorList>
            <consortium name="The Broad Institute Genomics Platform"/>
            <consortium name="The Broad Institute Genome Sequencing Center for Infectious Disease"/>
            <person name="Wu L."/>
            <person name="Ma J."/>
        </authorList>
    </citation>
    <scope>NUCLEOTIDE SEQUENCE [LARGE SCALE GENOMIC DNA]</scope>
    <source>
        <strain evidence="9">JCM 16929</strain>
    </source>
</reference>
<protein>
    <recommendedName>
        <fullName evidence="3">beta-glucosidase</fullName>
        <ecNumber evidence="3">3.2.1.21</ecNumber>
    </recommendedName>
</protein>
<keyword evidence="4" id="KW-0732">Signal</keyword>
<evidence type="ECO:0000256" key="4">
    <source>
        <dbReference type="ARBA" id="ARBA00022729"/>
    </source>
</evidence>
<dbReference type="PANTHER" id="PTHR30620">
    <property type="entry name" value="PERIPLASMIC BETA-GLUCOSIDASE-RELATED"/>
    <property type="match status" value="1"/>
</dbReference>
<dbReference type="InterPro" id="IPR036881">
    <property type="entry name" value="Glyco_hydro_3_C_sf"/>
</dbReference>
<dbReference type="SUPFAM" id="SSF52279">
    <property type="entry name" value="Beta-D-glucan exohydrolase, C-terminal domain"/>
    <property type="match status" value="1"/>
</dbReference>
<dbReference type="InterPro" id="IPR001764">
    <property type="entry name" value="Glyco_hydro_3_N"/>
</dbReference>
<keyword evidence="5 8" id="KW-0378">Hydrolase</keyword>
<dbReference type="EC" id="3.2.1.21" evidence="3"/>
<gene>
    <name evidence="8" type="ORF">GCM10022236_37690</name>
</gene>
<dbReference type="Pfam" id="PF00933">
    <property type="entry name" value="Glyco_hydro_3"/>
    <property type="match status" value="1"/>
</dbReference>
<name>A0ABP7AGA2_9ACTN</name>
<dbReference type="InterPro" id="IPR013783">
    <property type="entry name" value="Ig-like_fold"/>
</dbReference>
<dbReference type="EMBL" id="BAABAB010000028">
    <property type="protein sequence ID" value="GAA3631561.1"/>
    <property type="molecule type" value="Genomic_DNA"/>
</dbReference>
<accession>A0ABP7AGA2</accession>
<comment type="caution">
    <text evidence="8">The sequence shown here is derived from an EMBL/GenBank/DDBJ whole genome shotgun (WGS) entry which is preliminary data.</text>
</comment>
<comment type="similarity">
    <text evidence="2">Belongs to the glycosyl hydrolase 3 family.</text>
</comment>
<organism evidence="8 9">
    <name type="scientific">Microlunatus ginsengisoli</name>
    <dbReference type="NCBI Taxonomy" id="363863"/>
    <lineage>
        <taxon>Bacteria</taxon>
        <taxon>Bacillati</taxon>
        <taxon>Actinomycetota</taxon>
        <taxon>Actinomycetes</taxon>
        <taxon>Propionibacteriales</taxon>
        <taxon>Propionibacteriaceae</taxon>
        <taxon>Microlunatus</taxon>
    </lineage>
</organism>
<dbReference type="SUPFAM" id="SSF51445">
    <property type="entry name" value="(Trans)glycosidases"/>
    <property type="match status" value="1"/>
</dbReference>
<comment type="catalytic activity">
    <reaction evidence="1">
        <text>Hydrolysis of terminal, non-reducing beta-D-glucosyl residues with release of beta-D-glucose.</text>
        <dbReference type="EC" id="3.2.1.21"/>
    </reaction>
</comment>
<dbReference type="InterPro" id="IPR026891">
    <property type="entry name" value="Fn3-like"/>
</dbReference>
<evidence type="ECO:0000256" key="2">
    <source>
        <dbReference type="ARBA" id="ARBA00005336"/>
    </source>
</evidence>
<evidence type="ECO:0000256" key="3">
    <source>
        <dbReference type="ARBA" id="ARBA00012744"/>
    </source>
</evidence>
<dbReference type="InterPro" id="IPR002772">
    <property type="entry name" value="Glyco_hydro_3_C"/>
</dbReference>
<dbReference type="Proteomes" id="UP001501490">
    <property type="component" value="Unassembled WGS sequence"/>
</dbReference>
<dbReference type="InterPro" id="IPR017853">
    <property type="entry name" value="GH"/>
</dbReference>